<evidence type="ECO:0000313" key="2">
    <source>
        <dbReference type="EMBL" id="MDH8677719.1"/>
    </source>
</evidence>
<dbReference type="RefSeq" id="WP_281093538.1">
    <property type="nucleotide sequence ID" value="NZ_JARYZI010000003.1"/>
</dbReference>
<organism evidence="2 3">
    <name type="scientific">Fusibacter bizertensis</name>
    <dbReference type="NCBI Taxonomy" id="1488331"/>
    <lineage>
        <taxon>Bacteria</taxon>
        <taxon>Bacillati</taxon>
        <taxon>Bacillota</taxon>
        <taxon>Clostridia</taxon>
        <taxon>Eubacteriales</taxon>
        <taxon>Eubacteriales Family XII. Incertae Sedis</taxon>
        <taxon>Fusibacter</taxon>
    </lineage>
</organism>
<evidence type="ECO:0008006" key="4">
    <source>
        <dbReference type="Google" id="ProtNLM"/>
    </source>
</evidence>
<keyword evidence="3" id="KW-1185">Reference proteome</keyword>
<evidence type="ECO:0000313" key="3">
    <source>
        <dbReference type="Proteomes" id="UP001158045"/>
    </source>
</evidence>
<keyword evidence="1" id="KW-0812">Transmembrane</keyword>
<sequence>MKRLRKYYQDIYKYEEADKSYVINVSLDAYEDVYDEWDASPFKKRDIEDEFDDFIRDSSSDIPLKYGLFIDLFLPQGEYSEKKEKMLIEAYENFYQFKFRRELKIKQGLHRKVINYLVLAIIFLFFGYFYSPSMENIFLKIVKEGIFIGGWVFLWEVFTLLFITIFEENREVRMIKRLLLAQLRFIYR</sequence>
<proteinExistence type="predicted"/>
<feature type="transmembrane region" description="Helical" evidence="1">
    <location>
        <begin position="146"/>
        <end position="166"/>
    </location>
</feature>
<dbReference type="Proteomes" id="UP001158045">
    <property type="component" value="Unassembled WGS sequence"/>
</dbReference>
<keyword evidence="1" id="KW-1133">Transmembrane helix</keyword>
<feature type="transmembrane region" description="Helical" evidence="1">
    <location>
        <begin position="113"/>
        <end position="131"/>
    </location>
</feature>
<protein>
    <recommendedName>
        <fullName evidence="4">DUF2812 domain-containing protein</fullName>
    </recommendedName>
</protein>
<evidence type="ECO:0000256" key="1">
    <source>
        <dbReference type="SAM" id="Phobius"/>
    </source>
</evidence>
<dbReference type="EMBL" id="JARYZI010000003">
    <property type="protein sequence ID" value="MDH8677719.1"/>
    <property type="molecule type" value="Genomic_DNA"/>
</dbReference>
<comment type="caution">
    <text evidence="2">The sequence shown here is derived from an EMBL/GenBank/DDBJ whole genome shotgun (WGS) entry which is preliminary data.</text>
</comment>
<reference evidence="2 3" key="1">
    <citation type="submission" date="2023-04" db="EMBL/GenBank/DDBJ databases">
        <title>Fusibacter bizertensis strain WBS, isolated from littoral bottom sediments of the Arctic seas - biochemical and genomic analysis.</title>
        <authorList>
            <person name="Brioukhanov A.L."/>
        </authorList>
    </citation>
    <scope>NUCLEOTIDE SEQUENCE [LARGE SCALE GENOMIC DNA]</scope>
    <source>
        <strain evidence="2 3">WBS</strain>
    </source>
</reference>
<accession>A0ABT6NBB9</accession>
<name>A0ABT6NBB9_9FIRM</name>
<gene>
    <name evidence="2" type="ORF">QE109_06150</name>
</gene>
<keyword evidence="1" id="KW-0472">Membrane</keyword>